<evidence type="ECO:0000313" key="4">
    <source>
        <dbReference type="Proteomes" id="UP000191040"/>
    </source>
</evidence>
<protein>
    <submittedName>
        <fullName evidence="3">Uncharacterized conserved protein YafD, endonuclease/exonuclease/phosphatase (EEP) superfamily</fullName>
    </submittedName>
</protein>
<keyword evidence="3" id="KW-0269">Exonuclease</keyword>
<keyword evidence="3" id="KW-0540">Nuclease</keyword>
<gene>
    <name evidence="3" type="ORF">SAMN06295964_1492</name>
</gene>
<evidence type="ECO:0000259" key="2">
    <source>
        <dbReference type="Pfam" id="PF03372"/>
    </source>
</evidence>
<dbReference type="GO" id="GO:0004519">
    <property type="term" value="F:endonuclease activity"/>
    <property type="evidence" value="ECO:0007669"/>
    <property type="project" value="UniProtKB-KW"/>
</dbReference>
<dbReference type="GO" id="GO:0004527">
    <property type="term" value="F:exonuclease activity"/>
    <property type="evidence" value="ECO:0007669"/>
    <property type="project" value="UniProtKB-KW"/>
</dbReference>
<name>A0A1T4YYU4_9ACTN</name>
<dbReference type="InterPro" id="IPR036691">
    <property type="entry name" value="Endo/exonu/phosph_ase_sf"/>
</dbReference>
<accession>A0A1T4YYU4</accession>
<proteinExistence type="predicted"/>
<reference evidence="4" key="1">
    <citation type="submission" date="2017-02" db="EMBL/GenBank/DDBJ databases">
        <authorList>
            <person name="Varghese N."/>
            <person name="Submissions S."/>
        </authorList>
    </citation>
    <scope>NUCLEOTIDE SEQUENCE [LARGE SCALE GENOMIC DNA]</scope>
    <source>
        <strain evidence="4">9H-4</strain>
    </source>
</reference>
<keyword evidence="3" id="KW-0378">Hydrolase</keyword>
<dbReference type="SUPFAM" id="SSF56219">
    <property type="entry name" value="DNase I-like"/>
    <property type="match status" value="1"/>
</dbReference>
<dbReference type="Pfam" id="PF03372">
    <property type="entry name" value="Exo_endo_phos"/>
    <property type="match status" value="1"/>
</dbReference>
<keyword evidence="3" id="KW-0255">Endonuclease</keyword>
<evidence type="ECO:0000256" key="1">
    <source>
        <dbReference type="SAM" id="SignalP"/>
    </source>
</evidence>
<dbReference type="Proteomes" id="UP000191040">
    <property type="component" value="Chromosome I"/>
</dbReference>
<dbReference type="AlphaFoldDB" id="A0A1T4YYU4"/>
<dbReference type="STRING" id="1736691.SAMN06295964_1492"/>
<sequence length="301" mass="31745">MTHSTPRRARSAFTALAGALALTAISFVSPTSAQAATKFIVVQHNVEKNGAAITHALKKAHDLGAQAVTLQEVCASDVPLIQSYAASVGQTWSVHPQQSRTGGCGARGDVMTVAVRTAAGADNVVRSLSQDESVNDDGSLHTRQQELVCVRWTDTSVRTVCSVHVALGKAYVVGNPALNARKTQIKEIKDITATFIGNGQLVVVGGDFNAVPKDPVLNRMYARGVDNEGNAPNGKFFEAAQLEGQTANRGGNATDQSGKRKIDHVFFSNNKTPWTQSGAAFNALDSPSDHQLVVAKATVQG</sequence>
<dbReference type="Gene3D" id="3.60.10.10">
    <property type="entry name" value="Endonuclease/exonuclease/phosphatase"/>
    <property type="match status" value="1"/>
</dbReference>
<keyword evidence="4" id="KW-1185">Reference proteome</keyword>
<feature type="chain" id="PRO_5012594639" evidence="1">
    <location>
        <begin position="36"/>
        <end position="301"/>
    </location>
</feature>
<feature type="domain" description="Endonuclease/exonuclease/phosphatase" evidence="2">
    <location>
        <begin position="44"/>
        <end position="290"/>
    </location>
</feature>
<evidence type="ECO:0000313" key="3">
    <source>
        <dbReference type="EMBL" id="SKB06934.1"/>
    </source>
</evidence>
<organism evidence="3 4">
    <name type="scientific">Aeromicrobium choanae</name>
    <dbReference type="NCBI Taxonomy" id="1736691"/>
    <lineage>
        <taxon>Bacteria</taxon>
        <taxon>Bacillati</taxon>
        <taxon>Actinomycetota</taxon>
        <taxon>Actinomycetes</taxon>
        <taxon>Propionibacteriales</taxon>
        <taxon>Nocardioidaceae</taxon>
        <taxon>Aeromicrobium</taxon>
    </lineage>
</organism>
<keyword evidence="1" id="KW-0732">Signal</keyword>
<feature type="signal peptide" evidence="1">
    <location>
        <begin position="1"/>
        <end position="35"/>
    </location>
</feature>
<dbReference type="EMBL" id="LT796768">
    <property type="protein sequence ID" value="SKB06934.1"/>
    <property type="molecule type" value="Genomic_DNA"/>
</dbReference>
<dbReference type="RefSeq" id="WP_078699568.1">
    <property type="nucleotide sequence ID" value="NZ_LT796768.1"/>
</dbReference>
<dbReference type="OrthoDB" id="3789924at2"/>
<dbReference type="InterPro" id="IPR005135">
    <property type="entry name" value="Endo/exonuclease/phosphatase"/>
</dbReference>